<dbReference type="EMBL" id="BMAW01078036">
    <property type="protein sequence ID" value="GFU09319.1"/>
    <property type="molecule type" value="Genomic_DNA"/>
</dbReference>
<keyword evidence="2" id="KW-1185">Reference proteome</keyword>
<protein>
    <submittedName>
        <fullName evidence="1">Uncharacterized protein</fullName>
    </submittedName>
</protein>
<dbReference type="AlphaFoldDB" id="A0A8X6QBD3"/>
<accession>A0A8X6QBD3</accession>
<sequence length="85" mass="9467">MSFRFSGTSQGCREGVVERNFYCFSEILFFLGKNPGGEKNALANCGVPFEVNQDQGSADFGARAAFSSLYRRLWLLGFCLCIIHL</sequence>
<proteinExistence type="predicted"/>
<name>A0A8X6QBD3_NEPPI</name>
<evidence type="ECO:0000313" key="1">
    <source>
        <dbReference type="EMBL" id="GFU09319.1"/>
    </source>
</evidence>
<dbReference type="Proteomes" id="UP000887013">
    <property type="component" value="Unassembled WGS sequence"/>
</dbReference>
<comment type="caution">
    <text evidence="1">The sequence shown here is derived from an EMBL/GenBank/DDBJ whole genome shotgun (WGS) entry which is preliminary data.</text>
</comment>
<gene>
    <name evidence="1" type="ORF">NPIL_381501</name>
</gene>
<organism evidence="1 2">
    <name type="scientific">Nephila pilipes</name>
    <name type="common">Giant wood spider</name>
    <name type="synonym">Nephila maculata</name>
    <dbReference type="NCBI Taxonomy" id="299642"/>
    <lineage>
        <taxon>Eukaryota</taxon>
        <taxon>Metazoa</taxon>
        <taxon>Ecdysozoa</taxon>
        <taxon>Arthropoda</taxon>
        <taxon>Chelicerata</taxon>
        <taxon>Arachnida</taxon>
        <taxon>Araneae</taxon>
        <taxon>Araneomorphae</taxon>
        <taxon>Entelegynae</taxon>
        <taxon>Araneoidea</taxon>
        <taxon>Nephilidae</taxon>
        <taxon>Nephila</taxon>
    </lineage>
</organism>
<reference evidence="1" key="1">
    <citation type="submission" date="2020-08" db="EMBL/GenBank/DDBJ databases">
        <title>Multicomponent nature underlies the extraordinary mechanical properties of spider dragline silk.</title>
        <authorList>
            <person name="Kono N."/>
            <person name="Nakamura H."/>
            <person name="Mori M."/>
            <person name="Yoshida Y."/>
            <person name="Ohtoshi R."/>
            <person name="Malay A.D."/>
            <person name="Moran D.A.P."/>
            <person name="Tomita M."/>
            <person name="Numata K."/>
            <person name="Arakawa K."/>
        </authorList>
    </citation>
    <scope>NUCLEOTIDE SEQUENCE</scope>
</reference>
<evidence type="ECO:0000313" key="2">
    <source>
        <dbReference type="Proteomes" id="UP000887013"/>
    </source>
</evidence>